<dbReference type="SUPFAM" id="SSF47240">
    <property type="entry name" value="Ferritin-like"/>
    <property type="match status" value="1"/>
</dbReference>
<dbReference type="Gene3D" id="1.20.1260.10">
    <property type="match status" value="1"/>
</dbReference>
<dbReference type="PANTHER" id="PTHR34400">
    <property type="match status" value="1"/>
</dbReference>
<dbReference type="AlphaFoldDB" id="A0A5D0U9S5"/>
<evidence type="ECO:0000313" key="4">
    <source>
        <dbReference type="Proteomes" id="UP000322634"/>
    </source>
</evidence>
<comment type="caution">
    <text evidence="3">The sequence shown here is derived from an EMBL/GenBank/DDBJ whole genome shotgun (WGS) entry which is preliminary data.</text>
</comment>
<accession>A0A5D0U9S5</accession>
<evidence type="ECO:0000256" key="1">
    <source>
        <dbReference type="SAM" id="MobiDB-lite"/>
    </source>
</evidence>
<evidence type="ECO:0000259" key="2">
    <source>
        <dbReference type="Pfam" id="PF12902"/>
    </source>
</evidence>
<dbReference type="Pfam" id="PF12902">
    <property type="entry name" value="Ferritin-like"/>
    <property type="match status" value="1"/>
</dbReference>
<feature type="region of interest" description="Disordered" evidence="1">
    <location>
        <begin position="453"/>
        <end position="476"/>
    </location>
</feature>
<dbReference type="OrthoDB" id="9800162at2"/>
<protein>
    <recommendedName>
        <fullName evidence="2">Iminophenyl-pyruvate dimer synthase domain-containing protein</fullName>
    </recommendedName>
</protein>
<feature type="compositionally biased region" description="Low complexity" evidence="1">
    <location>
        <begin position="465"/>
        <end position="476"/>
    </location>
</feature>
<dbReference type="InterPro" id="IPR012347">
    <property type="entry name" value="Ferritin-like"/>
</dbReference>
<keyword evidence="4" id="KW-1185">Reference proteome</keyword>
<proteinExistence type="predicted"/>
<evidence type="ECO:0000313" key="3">
    <source>
        <dbReference type="EMBL" id="TYC14530.1"/>
    </source>
</evidence>
<dbReference type="PANTHER" id="PTHR34400:SF4">
    <property type="entry name" value="MEMBRANE PROTEIN"/>
    <property type="match status" value="1"/>
</dbReference>
<reference evidence="3 4" key="1">
    <citation type="submission" date="2019-08" db="EMBL/GenBank/DDBJ databases">
        <title>Actinomadura sp. nov. CYP1-5 isolated from mountain soil.</title>
        <authorList>
            <person name="Songsumanus A."/>
            <person name="Kuncharoen N."/>
            <person name="Kudo T."/>
            <person name="Yuki M."/>
            <person name="Igarashi Y."/>
            <person name="Tanasupawat S."/>
        </authorList>
    </citation>
    <scope>NUCLEOTIDE SEQUENCE [LARGE SCALE GENOMIC DNA]</scope>
    <source>
        <strain evidence="3 4">GKU157</strain>
    </source>
</reference>
<organism evidence="3 4">
    <name type="scientific">Actinomadura syzygii</name>
    <dbReference type="NCBI Taxonomy" id="1427538"/>
    <lineage>
        <taxon>Bacteria</taxon>
        <taxon>Bacillati</taxon>
        <taxon>Actinomycetota</taxon>
        <taxon>Actinomycetes</taxon>
        <taxon>Streptosporangiales</taxon>
        <taxon>Thermomonosporaceae</taxon>
        <taxon>Actinomadura</taxon>
    </lineage>
</organism>
<sequence>MLYAVIGGVNGNARRIFYNASKMPVNGLELRKRIQLRAPGAALRFCDLETRRSDGAAGRTFGGAARVRLLDQRFTPVFPRGAVAPSAIRLEGHGGATRVRTLGKAGYAMAILVDTISAQLTVPEDDRDITWLRESLQAAIAVELATIPPYLYGMWSIKDKSQEVYRHIHAIVMQEMLHMGLACNLLSAVGGHPRISAAALHYPAKLPGGVRENFPVYLEGLAAAPNKPGDVVKKVYMEIEMPEHPVAFAPTDGSGGRETFPTIGAFYQAVKKCVNKLSPQFGGTQQTARAIGLFKIAKLADANKAIDLIIDQGEGRPETGPGTLEVLPADQSPAKVAHYYRFKEIWTGHHLKYNTAQHKWKFDGPVMKRPAVYPLEKLGASGVPSPSAELKKKLKECNDTYHLVLSDLETAWKTGREDDMDQAVDRMRNLEDGAAELIKYQVGKGLPKIYGPEFTPPPVPRADTRASAGRAAALTD</sequence>
<dbReference type="EMBL" id="VSFF01000006">
    <property type="protein sequence ID" value="TYC14530.1"/>
    <property type="molecule type" value="Genomic_DNA"/>
</dbReference>
<dbReference type="InterPro" id="IPR026820">
    <property type="entry name" value="VioB/RebD_dom"/>
</dbReference>
<dbReference type="Proteomes" id="UP000322634">
    <property type="component" value="Unassembled WGS sequence"/>
</dbReference>
<dbReference type="RefSeq" id="WP_148350920.1">
    <property type="nucleotide sequence ID" value="NZ_JBHSBF010000036.1"/>
</dbReference>
<feature type="domain" description="Iminophenyl-pyruvate dimer synthase" evidence="2">
    <location>
        <begin position="136"/>
        <end position="345"/>
    </location>
</feature>
<gene>
    <name evidence="3" type="ORF">FXF65_16925</name>
</gene>
<dbReference type="InterPro" id="IPR009078">
    <property type="entry name" value="Ferritin-like_SF"/>
</dbReference>
<name>A0A5D0U9S5_9ACTN</name>